<evidence type="ECO:0000313" key="1">
    <source>
        <dbReference type="EMBL" id="XAG72214.1"/>
    </source>
</evidence>
<sequence>MNRSQKMNALMYQLLFEKKMDNFSVVEIRDALLSLKGVEQDPQEGRKFIYRQILLLEKKGWLSCEGEGKKKKYCQTKLLKNLDIISREGSSSKILISQFSTSARDRYSVLMVERGEYQGEFEIILGEIEEYQSLIQRFPELSSQIKPLLKLARERSALLLGKINVLTNVLMSLSERSGRC</sequence>
<accession>A0AAU6UF07</accession>
<name>A0AAU6UF07_UNCXX</name>
<protein>
    <recommendedName>
        <fullName evidence="2">Transcriptional regulator VspR</fullName>
    </recommendedName>
</protein>
<dbReference type="EMBL" id="CP095346">
    <property type="protein sequence ID" value="XAG72214.1"/>
    <property type="molecule type" value="Genomic_DNA"/>
</dbReference>
<evidence type="ECO:0008006" key="2">
    <source>
        <dbReference type="Google" id="ProtNLM"/>
    </source>
</evidence>
<dbReference type="AlphaFoldDB" id="A0AAU6UF07"/>
<gene>
    <name evidence="1" type="ORF">MRN42_09465</name>
</gene>
<organism evidence="1">
    <name type="scientific">bacterium 19NY04SH03</name>
    <dbReference type="NCBI Taxonomy" id="2920647"/>
    <lineage>
        <taxon>Bacteria</taxon>
    </lineage>
</organism>
<proteinExistence type="predicted"/>
<reference evidence="1" key="1">
    <citation type="submission" date="2022-03" db="EMBL/GenBank/DDBJ databases">
        <title>Sea Food Isolates.</title>
        <authorList>
            <person name="Li c."/>
        </authorList>
    </citation>
    <scope>NUCLEOTIDE SEQUENCE</scope>
    <source>
        <strain evidence="1">19NY04SH03</strain>
    </source>
</reference>